<reference evidence="4 5" key="1">
    <citation type="journal article" date="2011" name="Genome Res.">
        <title>Chromosome and gene copy number variation allow major structural change between species and strains of Leishmania.</title>
        <authorList>
            <person name="Rogers M.B."/>
            <person name="Hilley J.D."/>
            <person name="Dickens N.J."/>
            <person name="Wilkes J."/>
            <person name="Bates P.A."/>
            <person name="Depledge D.P."/>
            <person name="Harris D."/>
            <person name="Her Y."/>
            <person name="Herzyk P."/>
            <person name="Imamura H."/>
            <person name="Otto T.D."/>
            <person name="Sanders M."/>
            <person name="Seeger K."/>
            <person name="Dujardin J.C."/>
            <person name="Berriman M."/>
            <person name="Smith D.F."/>
            <person name="Hertz-Fowler C."/>
            <person name="Mottram J.C."/>
        </authorList>
    </citation>
    <scope>NUCLEOTIDE SEQUENCE [LARGE SCALE GENOMIC DNA]</scope>
    <source>
        <strain evidence="4 5">MHOM/GT/2001/U1103</strain>
    </source>
</reference>
<dbReference type="KEGG" id="lmi:LMXM_36_1820"/>
<keyword evidence="2" id="KW-0342">GTP-binding</keyword>
<evidence type="ECO:0000256" key="2">
    <source>
        <dbReference type="ARBA" id="ARBA00023134"/>
    </source>
</evidence>
<dbReference type="PhylomeDB" id="E9ASV4"/>
<dbReference type="GeneID" id="13448708"/>
<dbReference type="PANTHER" id="PTHR24070">
    <property type="entry name" value="RAS, DI-RAS, AND RHEB FAMILY MEMBERS OF SMALL GTPASE SUPERFAMILY"/>
    <property type="match status" value="1"/>
</dbReference>
<dbReference type="PROSITE" id="PS51421">
    <property type="entry name" value="RAS"/>
    <property type="match status" value="1"/>
</dbReference>
<dbReference type="InterPro" id="IPR001806">
    <property type="entry name" value="Small_GTPase"/>
</dbReference>
<feature type="region of interest" description="Disordered" evidence="3">
    <location>
        <begin position="193"/>
        <end position="220"/>
    </location>
</feature>
<feature type="region of interest" description="Disordered" evidence="3">
    <location>
        <begin position="346"/>
        <end position="387"/>
    </location>
</feature>
<feature type="compositionally biased region" description="Polar residues" evidence="3">
    <location>
        <begin position="349"/>
        <end position="359"/>
    </location>
</feature>
<proteinExistence type="predicted"/>
<feature type="compositionally biased region" description="Basic residues" evidence="3">
    <location>
        <begin position="825"/>
        <end position="844"/>
    </location>
</feature>
<dbReference type="SMART" id="SM00173">
    <property type="entry name" value="RAS"/>
    <property type="match status" value="1"/>
</dbReference>
<dbReference type="InterPro" id="IPR020849">
    <property type="entry name" value="Small_GTPase_Ras-type"/>
</dbReference>
<feature type="region of interest" description="Disordered" evidence="3">
    <location>
        <begin position="582"/>
        <end position="872"/>
    </location>
</feature>
<dbReference type="OMA" id="RQYLHHE"/>
<dbReference type="OrthoDB" id="265044at2759"/>
<dbReference type="GO" id="GO:0003924">
    <property type="term" value="F:GTPase activity"/>
    <property type="evidence" value="ECO:0007669"/>
    <property type="project" value="InterPro"/>
</dbReference>
<dbReference type="Proteomes" id="UP000007259">
    <property type="component" value="Chromosome 20"/>
</dbReference>
<evidence type="ECO:0000313" key="4">
    <source>
        <dbReference type="EMBL" id="CBZ26028.1"/>
    </source>
</evidence>
<feature type="compositionally biased region" description="Basic and acidic residues" evidence="3">
    <location>
        <begin position="672"/>
        <end position="684"/>
    </location>
</feature>
<feature type="compositionally biased region" description="Basic residues" evidence="3">
    <location>
        <begin position="203"/>
        <end position="218"/>
    </location>
</feature>
<dbReference type="GO" id="GO:0007165">
    <property type="term" value="P:signal transduction"/>
    <property type="evidence" value="ECO:0007669"/>
    <property type="project" value="InterPro"/>
</dbReference>
<name>E9ASV4_LEIMU</name>
<dbReference type="Pfam" id="PF00071">
    <property type="entry name" value="Ras"/>
    <property type="match status" value="1"/>
</dbReference>
<feature type="region of interest" description="Disordered" evidence="3">
    <location>
        <begin position="538"/>
        <end position="562"/>
    </location>
</feature>
<keyword evidence="5" id="KW-1185">Reference proteome</keyword>
<keyword evidence="1" id="KW-0547">Nucleotide-binding</keyword>
<accession>E9ASV4</accession>
<feature type="compositionally biased region" description="Polar residues" evidence="3">
    <location>
        <begin position="458"/>
        <end position="481"/>
    </location>
</feature>
<dbReference type="EMBL" id="FR799573">
    <property type="protein sequence ID" value="CBZ26028.1"/>
    <property type="molecule type" value="Genomic_DNA"/>
</dbReference>
<dbReference type="GO" id="GO:0005525">
    <property type="term" value="F:GTP binding"/>
    <property type="evidence" value="ECO:0007669"/>
    <property type="project" value="UniProtKB-KW"/>
</dbReference>
<sequence length="872" mass="92340">MTGDISMPCSTDEGAFMPEIRVVVLGDPRVGKTALLRQYLHHEKPSRSVGYESTLLDSYTRVDYCGAQPYRLIFTDCSSASSFREHRAAYLAKCDVVILVYSVRHRKTLLNLRHWMEEVLEARGLTGSARGASTTDLGEVPIFVVGTHYGENDSSEATNPTSTDEAESITKECIHSAGYFVHRDDTDTEEALRLNSERSQKAQQRHQRQGRKERRSPRTFHDLLLKLFHSNADGEGRDAVTSKMTLSDEVTASQKQQQQPASPVSNNGCFSSASSTPMLPQVKYGMANSKTKPGNRTATLRIPRGASTRLPLFQLSNLDGKAVDMAVRASLSLHLWLQRHEGDSAALSAAQTPHSNGATASKPEDAAVQSAPPLESSTGADGGAGAATESTIKPLTVLPATLQAHAISSALHTSDVSERSGASFIPPMVALYNVGASVSACGESAASPTLRHSRDASNVKQTAGSVPSEAQQPPQANSSTEPSRETAFSCGNGSSEVTVGAKNEVKPSDQKAFGEVGSQALARHGKKTEYRTLLNSSNVDSAVHKEKKKDDAAHSGHLQTPMTKRAELVSSSELGGTAVLGASIQAGEPTKGKTPSCLSPRNTSSAAAPNTGSSEANGVTGKMGGGHSTISGPRMQDGALPLSTAPSVATKPRGDAVTDGGTGGVSQQPTLRVEKEMNVVKEGDSAGTNSGGDRLTRTAEPVTKLPLVRESESGPSSPPVLRRPRENGSPGVFTVRAVPREAPASSAPTTNGHDNAPFAATLSSGDECVLRSPYSTPTTGAGAVKNEVAGNKSAHEREPVMLSRPPRSRSTAREPKVSQSEPRRPQKSRRTQSKRRRDRKHGKRSASSTRIIIGQQEKQKTTQCLAGGCVGM</sequence>
<feature type="compositionally biased region" description="Polar residues" evidence="3">
    <location>
        <begin position="596"/>
        <end position="617"/>
    </location>
</feature>
<dbReference type="InterPro" id="IPR027417">
    <property type="entry name" value="P-loop_NTPase"/>
</dbReference>
<dbReference type="RefSeq" id="XP_003874528.1">
    <property type="nucleotide sequence ID" value="XM_003874479.1"/>
</dbReference>
<feature type="region of interest" description="Disordered" evidence="3">
    <location>
        <begin position="446"/>
        <end position="495"/>
    </location>
</feature>
<dbReference type="PROSITE" id="PS51419">
    <property type="entry name" value="RAB"/>
    <property type="match status" value="1"/>
</dbReference>
<feature type="region of interest" description="Disordered" evidence="3">
    <location>
        <begin position="149"/>
        <end position="168"/>
    </location>
</feature>
<evidence type="ECO:0000256" key="1">
    <source>
        <dbReference type="ARBA" id="ARBA00022741"/>
    </source>
</evidence>
<evidence type="ECO:0000256" key="3">
    <source>
        <dbReference type="SAM" id="MobiDB-lite"/>
    </source>
</evidence>
<dbReference type="Gene3D" id="3.40.50.300">
    <property type="entry name" value="P-loop containing nucleotide triphosphate hydrolases"/>
    <property type="match status" value="1"/>
</dbReference>
<feature type="region of interest" description="Disordered" evidence="3">
    <location>
        <begin position="245"/>
        <end position="279"/>
    </location>
</feature>
<protein>
    <submittedName>
        <fullName evidence="4">Ras-like small GTPases</fullName>
    </submittedName>
</protein>
<evidence type="ECO:0000313" key="5">
    <source>
        <dbReference type="Proteomes" id="UP000007259"/>
    </source>
</evidence>
<feature type="compositionally biased region" description="Basic and acidic residues" evidence="3">
    <location>
        <begin position="811"/>
        <end position="824"/>
    </location>
</feature>
<feature type="compositionally biased region" description="Basic and acidic residues" evidence="3">
    <location>
        <begin position="542"/>
        <end position="554"/>
    </location>
</feature>
<dbReference type="VEuPathDB" id="TriTrypDB:LmxM.36.1820"/>
<dbReference type="SUPFAM" id="SSF52540">
    <property type="entry name" value="P-loop containing nucleoside triphosphate hydrolases"/>
    <property type="match status" value="1"/>
</dbReference>
<feature type="compositionally biased region" description="Polar residues" evidence="3">
    <location>
        <begin position="260"/>
        <end position="278"/>
    </location>
</feature>
<organism evidence="4 5">
    <name type="scientific">Leishmania mexicana (strain MHOM/GT/2001/U1103)</name>
    <dbReference type="NCBI Taxonomy" id="929439"/>
    <lineage>
        <taxon>Eukaryota</taxon>
        <taxon>Discoba</taxon>
        <taxon>Euglenozoa</taxon>
        <taxon>Kinetoplastea</taxon>
        <taxon>Metakinetoplastina</taxon>
        <taxon>Trypanosomatida</taxon>
        <taxon>Trypanosomatidae</taxon>
        <taxon>Leishmaniinae</taxon>
        <taxon>Leishmania</taxon>
    </lineage>
</organism>
<dbReference type="AlphaFoldDB" id="E9ASV4"/>
<gene>
    <name evidence="4" type="ORF">LMXM_36_1820</name>
</gene>
<dbReference type="GO" id="GO:0016020">
    <property type="term" value="C:membrane"/>
    <property type="evidence" value="ECO:0007669"/>
    <property type="project" value="InterPro"/>
</dbReference>